<proteinExistence type="predicted"/>
<keyword evidence="2" id="KW-1185">Reference proteome</keyword>
<gene>
    <name evidence="1" type="ORF">IC229_09440</name>
</gene>
<organism evidence="1 2">
    <name type="scientific">Spirosoma profusum</name>
    <dbReference type="NCBI Taxonomy" id="2771354"/>
    <lineage>
        <taxon>Bacteria</taxon>
        <taxon>Pseudomonadati</taxon>
        <taxon>Bacteroidota</taxon>
        <taxon>Cytophagia</taxon>
        <taxon>Cytophagales</taxon>
        <taxon>Cytophagaceae</taxon>
        <taxon>Spirosoma</taxon>
    </lineage>
</organism>
<dbReference type="RefSeq" id="WP_190886720.1">
    <property type="nucleotide sequence ID" value="NZ_JACWZY010000006.1"/>
</dbReference>
<protein>
    <submittedName>
        <fullName evidence="1">T9SS type A sorting domain-containing protein</fullName>
    </submittedName>
</protein>
<dbReference type="Proteomes" id="UP000598820">
    <property type="component" value="Unassembled WGS sequence"/>
</dbReference>
<sequence>MMTTSATYTPTAIGPVVSSVCNTPFSREVGKDVAEIESGNVLLAIAFPNPADHAITVRVNPAGQETQLRLLIRQQALMPANVSDKVLSFTSLPSGAYLIEVVRGNQRKVISIRKQ</sequence>
<accession>A0A926XW29</accession>
<evidence type="ECO:0000313" key="2">
    <source>
        <dbReference type="Proteomes" id="UP000598820"/>
    </source>
</evidence>
<name>A0A926XW29_9BACT</name>
<comment type="caution">
    <text evidence="1">The sequence shown here is derived from an EMBL/GenBank/DDBJ whole genome shotgun (WGS) entry which is preliminary data.</text>
</comment>
<dbReference type="EMBL" id="JACWZY010000006">
    <property type="protein sequence ID" value="MBD2700861.1"/>
    <property type="molecule type" value="Genomic_DNA"/>
</dbReference>
<evidence type="ECO:0000313" key="1">
    <source>
        <dbReference type="EMBL" id="MBD2700861.1"/>
    </source>
</evidence>
<dbReference type="AlphaFoldDB" id="A0A926XW29"/>
<reference evidence="1" key="1">
    <citation type="submission" date="2020-09" db="EMBL/GenBank/DDBJ databases">
        <authorList>
            <person name="Kim M.K."/>
        </authorList>
    </citation>
    <scope>NUCLEOTIDE SEQUENCE</scope>
    <source>
        <strain evidence="1">BT702</strain>
    </source>
</reference>